<dbReference type="SMART" id="SM00028">
    <property type="entry name" value="TPR"/>
    <property type="match status" value="2"/>
</dbReference>
<organism evidence="8 9">
    <name type="scientific">Autumnicola musiva</name>
    <dbReference type="NCBI Taxonomy" id="3075589"/>
    <lineage>
        <taxon>Bacteria</taxon>
        <taxon>Pseudomonadati</taxon>
        <taxon>Bacteroidota</taxon>
        <taxon>Flavobacteriia</taxon>
        <taxon>Flavobacteriales</taxon>
        <taxon>Flavobacteriaceae</taxon>
        <taxon>Autumnicola</taxon>
    </lineage>
</organism>
<dbReference type="PROSITE" id="PS50005">
    <property type="entry name" value="TPR"/>
    <property type="match status" value="1"/>
</dbReference>
<comment type="caution">
    <text evidence="8">The sequence shown here is derived from an EMBL/GenBank/DDBJ whole genome shotgun (WGS) entry which is preliminary data.</text>
</comment>
<keyword evidence="4" id="KW-0418">Kinase</keyword>
<gene>
    <name evidence="8" type="ORF">RM539_19405</name>
</gene>
<reference evidence="8 9" key="1">
    <citation type="submission" date="2023-09" db="EMBL/GenBank/DDBJ databases">
        <authorList>
            <person name="Rey-Velasco X."/>
        </authorList>
    </citation>
    <scope>NUCLEOTIDE SEQUENCE [LARGE SCALE GENOMIC DNA]</scope>
    <source>
        <strain evidence="8 9">F117</strain>
    </source>
</reference>
<name>A0ABU3DB41_9FLAO</name>
<dbReference type="Gene3D" id="1.25.40.10">
    <property type="entry name" value="Tetratricopeptide repeat domain"/>
    <property type="match status" value="1"/>
</dbReference>
<accession>A0ABU3DB41</accession>
<keyword evidence="7" id="KW-0812">Transmembrane</keyword>
<keyword evidence="9" id="KW-1185">Reference proteome</keyword>
<evidence type="ECO:0000313" key="8">
    <source>
        <dbReference type="EMBL" id="MDT0678750.1"/>
    </source>
</evidence>
<dbReference type="PROSITE" id="PS50293">
    <property type="entry name" value="TPR_REGION"/>
    <property type="match status" value="1"/>
</dbReference>
<evidence type="ECO:0000256" key="5">
    <source>
        <dbReference type="ARBA" id="ARBA00023012"/>
    </source>
</evidence>
<dbReference type="EC" id="2.7.13.3" evidence="2"/>
<evidence type="ECO:0000256" key="2">
    <source>
        <dbReference type="ARBA" id="ARBA00012438"/>
    </source>
</evidence>
<keyword evidence="7" id="KW-0472">Membrane</keyword>
<keyword evidence="7" id="KW-1133">Transmembrane helix</keyword>
<evidence type="ECO:0000256" key="6">
    <source>
        <dbReference type="PROSITE-ProRule" id="PRU00339"/>
    </source>
</evidence>
<evidence type="ECO:0000256" key="7">
    <source>
        <dbReference type="SAM" id="Phobius"/>
    </source>
</evidence>
<keyword evidence="6" id="KW-0802">TPR repeat</keyword>
<proteinExistence type="predicted"/>
<comment type="catalytic activity">
    <reaction evidence="1">
        <text>ATP + protein L-histidine = ADP + protein N-phospho-L-histidine.</text>
        <dbReference type="EC" id="2.7.13.3"/>
    </reaction>
</comment>
<dbReference type="PANTHER" id="PTHR24421:SF10">
    <property type="entry name" value="NITRATE_NITRITE SENSOR PROTEIN NARQ"/>
    <property type="match status" value="1"/>
</dbReference>
<dbReference type="Gene3D" id="3.30.565.10">
    <property type="entry name" value="Histidine kinase-like ATPase, C-terminal domain"/>
    <property type="match status" value="1"/>
</dbReference>
<dbReference type="RefSeq" id="WP_311505084.1">
    <property type="nucleotide sequence ID" value="NZ_JAVRHK010000036.1"/>
</dbReference>
<evidence type="ECO:0000256" key="3">
    <source>
        <dbReference type="ARBA" id="ARBA00022679"/>
    </source>
</evidence>
<dbReference type="SUPFAM" id="SSF48452">
    <property type="entry name" value="TPR-like"/>
    <property type="match status" value="1"/>
</dbReference>
<evidence type="ECO:0000313" key="9">
    <source>
        <dbReference type="Proteomes" id="UP001262582"/>
    </source>
</evidence>
<dbReference type="PANTHER" id="PTHR24421">
    <property type="entry name" value="NITRATE/NITRITE SENSOR PROTEIN NARX-RELATED"/>
    <property type="match status" value="1"/>
</dbReference>
<evidence type="ECO:0000256" key="1">
    <source>
        <dbReference type="ARBA" id="ARBA00000085"/>
    </source>
</evidence>
<dbReference type="Pfam" id="PF13424">
    <property type="entry name" value="TPR_12"/>
    <property type="match status" value="1"/>
</dbReference>
<evidence type="ECO:0000256" key="4">
    <source>
        <dbReference type="ARBA" id="ARBA00022777"/>
    </source>
</evidence>
<feature type="repeat" description="TPR" evidence="6">
    <location>
        <begin position="137"/>
        <end position="170"/>
    </location>
</feature>
<sequence>MKKALAEIYTPQNTLQATIYDNLIYFHNKKKEIDSSVYYANLLIKNGFERGDTLQIAKGYYRKAKSFFYQNDQINVLNNTFQSQRYYLLAGDSVNAGKRLLELSIAQTRLGDFPASQNSAVKALSLLKPSKDSFYIASSYNNLAATYRKLKDFDEAIEEYSNALKYINSSQDSLAVVNNIANVYAEKEDFKKSLGLLESILPLAENQNFINRIRDNYYFTKWLSEKTDITDSLELIMEARSKYNDLTGLLSSYDHLVKVNEKDSPKEALRYAKAYYETSRKLNSVTDEISALDYLVRLSPVNEIKPYALEHIRLNDSLIKSRDKVKNLFAKIKYDEEQKLEEIDQLEKISIQQQLEVLRGRNRLNIAILLGILLTGSAAVIYYYSKQRHKKERIREIHATEARISKKIHDELANDVYNVMTELENPDHSYKRGTVKKLESIYDRTRNISRENTPVTTSSGYREDLQDMLSQSVPQQTTLYLIGLKDISWSKLSTESKIVVHRVLQELMVNMKKHSEASIVKLNFRETSSKLTISYIDNGKGFSSAELKKGAGLKNVENRIDSIGGSFNFQPETTDGFSAQIVISF</sequence>
<dbReference type="EMBL" id="JAVRHK010000036">
    <property type="protein sequence ID" value="MDT0678750.1"/>
    <property type="molecule type" value="Genomic_DNA"/>
</dbReference>
<dbReference type="InterPro" id="IPR036890">
    <property type="entry name" value="HATPase_C_sf"/>
</dbReference>
<dbReference type="SUPFAM" id="SSF55874">
    <property type="entry name" value="ATPase domain of HSP90 chaperone/DNA topoisomerase II/histidine kinase"/>
    <property type="match status" value="1"/>
</dbReference>
<dbReference type="InterPro" id="IPR011990">
    <property type="entry name" value="TPR-like_helical_dom_sf"/>
</dbReference>
<dbReference type="InterPro" id="IPR050482">
    <property type="entry name" value="Sensor_HK_TwoCompSys"/>
</dbReference>
<dbReference type="InterPro" id="IPR019734">
    <property type="entry name" value="TPR_rpt"/>
</dbReference>
<keyword evidence="5" id="KW-0902">Two-component regulatory system</keyword>
<dbReference type="Proteomes" id="UP001262582">
    <property type="component" value="Unassembled WGS sequence"/>
</dbReference>
<keyword evidence="3" id="KW-0808">Transferase</keyword>
<protein>
    <recommendedName>
        <fullName evidence="2">histidine kinase</fullName>
        <ecNumber evidence="2">2.7.13.3</ecNumber>
    </recommendedName>
</protein>
<feature type="transmembrane region" description="Helical" evidence="7">
    <location>
        <begin position="364"/>
        <end position="385"/>
    </location>
</feature>